<dbReference type="Pfam" id="PF02661">
    <property type="entry name" value="Fic"/>
    <property type="match status" value="1"/>
</dbReference>
<feature type="domain" description="Fido" evidence="3">
    <location>
        <begin position="144"/>
        <end position="296"/>
    </location>
</feature>
<feature type="binding site" evidence="2">
    <location>
        <position position="286"/>
    </location>
    <ligand>
        <name>ATP</name>
        <dbReference type="ChEBI" id="CHEBI:30616"/>
    </ligand>
</feature>
<keyword evidence="2" id="KW-0547">Nucleotide-binding</keyword>
<evidence type="ECO:0000256" key="2">
    <source>
        <dbReference type="PIRSR" id="PIRSR640198-2"/>
    </source>
</evidence>
<dbReference type="PANTHER" id="PTHR13504:SF40">
    <property type="entry name" value="FIDO DOMAIN-CONTAINING PROTEIN"/>
    <property type="match status" value="1"/>
</dbReference>
<evidence type="ECO:0000313" key="5">
    <source>
        <dbReference type="Proteomes" id="UP000183639"/>
    </source>
</evidence>
<accession>A0A1I3FNR1</accession>
<gene>
    <name evidence="4" type="ORF">SAMN04487861_11641</name>
</gene>
<keyword evidence="2" id="KW-0067">ATP-binding</keyword>
<dbReference type="EMBL" id="FOQK01000016">
    <property type="protein sequence ID" value="SFI12873.1"/>
    <property type="molecule type" value="Genomic_DNA"/>
</dbReference>
<protein>
    <submittedName>
        <fullName evidence="4">Fic family protein</fullName>
    </submittedName>
</protein>
<organism evidence="4 5">
    <name type="scientific">Selenomonas ruminantium</name>
    <dbReference type="NCBI Taxonomy" id="971"/>
    <lineage>
        <taxon>Bacteria</taxon>
        <taxon>Bacillati</taxon>
        <taxon>Bacillota</taxon>
        <taxon>Negativicutes</taxon>
        <taxon>Selenomonadales</taxon>
        <taxon>Selenomonadaceae</taxon>
        <taxon>Selenomonas</taxon>
    </lineage>
</organism>
<reference evidence="4 5" key="1">
    <citation type="submission" date="2016-10" db="EMBL/GenBank/DDBJ databases">
        <authorList>
            <person name="de Groot N.N."/>
        </authorList>
    </citation>
    <scope>NUCLEOTIDE SEQUENCE [LARGE SCALE GENOMIC DNA]</scope>
    <source>
        <strain evidence="4 5">Z108</strain>
    </source>
</reference>
<dbReference type="PANTHER" id="PTHR13504">
    <property type="entry name" value="FIDO DOMAIN-CONTAINING PROTEIN DDB_G0283145"/>
    <property type="match status" value="1"/>
</dbReference>
<evidence type="ECO:0000256" key="1">
    <source>
        <dbReference type="PIRSR" id="PIRSR640198-1"/>
    </source>
</evidence>
<feature type="active site" evidence="1">
    <location>
        <position position="233"/>
    </location>
</feature>
<dbReference type="InterPro" id="IPR040198">
    <property type="entry name" value="Fido_containing"/>
</dbReference>
<sequence>MYESLYKIYYKRNTEWQGEYERRINSVEAQVLPLTVSQYGHSEEYRAFFCYTKDAAILQERIRQEFSECQKLIYRLPHSAIAFFLRASIVDEVKSTNDIEGVHSTRREIRQALSMTADERKSQRMGSMVDTYLRLLVREEICFAESRDIRALYDAFLADEIRLEDEDNLSDGTIFRRNSVDIVSASQKVVHRGLYPEAKIISCMDQALMVLRDEAIPVFYRVALFHYFFGYIHPFYDGNGRLSRFITAYFLAKELDPVVALQLSVLIKQNRKRYYELFSVTDASINCGDMTTFIIGMLEFIAQTVSYTRAILEEKERLYLKNREKIKDIAGKNKKVFVFYDLLLQAACFSDCGATMQDIRKFTGKSENTVYAYLDKIPADMLLVDKKYRPYHYRLDLGKNGCE</sequence>
<evidence type="ECO:0000259" key="3">
    <source>
        <dbReference type="PROSITE" id="PS51459"/>
    </source>
</evidence>
<proteinExistence type="predicted"/>
<dbReference type="Proteomes" id="UP000183639">
    <property type="component" value="Unassembled WGS sequence"/>
</dbReference>
<dbReference type="RefSeq" id="WP_075444340.1">
    <property type="nucleotide sequence ID" value="NZ_FOQK01000016.1"/>
</dbReference>
<dbReference type="InterPro" id="IPR036597">
    <property type="entry name" value="Fido-like_dom_sf"/>
</dbReference>
<dbReference type="OrthoDB" id="9813719at2"/>
<dbReference type="InterPro" id="IPR003812">
    <property type="entry name" value="Fido"/>
</dbReference>
<dbReference type="Gene3D" id="1.10.3290.10">
    <property type="entry name" value="Fido-like domain"/>
    <property type="match status" value="1"/>
</dbReference>
<dbReference type="GO" id="GO:0005524">
    <property type="term" value="F:ATP binding"/>
    <property type="evidence" value="ECO:0007669"/>
    <property type="project" value="UniProtKB-KW"/>
</dbReference>
<feature type="binding site" evidence="2">
    <location>
        <begin position="274"/>
        <end position="275"/>
    </location>
    <ligand>
        <name>ATP</name>
        <dbReference type="ChEBI" id="CHEBI:30616"/>
    </ligand>
</feature>
<evidence type="ECO:0000313" key="4">
    <source>
        <dbReference type="EMBL" id="SFI12873.1"/>
    </source>
</evidence>
<dbReference type="AlphaFoldDB" id="A0A1I3FNR1"/>
<feature type="binding site" evidence="2">
    <location>
        <begin position="237"/>
        <end position="244"/>
    </location>
    <ligand>
        <name>ATP</name>
        <dbReference type="ChEBI" id="CHEBI:30616"/>
    </ligand>
</feature>
<dbReference type="SUPFAM" id="SSF140931">
    <property type="entry name" value="Fic-like"/>
    <property type="match status" value="1"/>
</dbReference>
<name>A0A1I3FNR1_SELRU</name>
<dbReference type="PROSITE" id="PS51459">
    <property type="entry name" value="FIDO"/>
    <property type="match status" value="1"/>
</dbReference>